<keyword evidence="4" id="KW-1003">Cell membrane</keyword>
<comment type="subcellular location">
    <subcellularLocation>
        <location evidence="1">Cell membrane</location>
        <topology evidence="1">Multi-pass membrane protein</topology>
    </subcellularLocation>
</comment>
<evidence type="ECO:0000256" key="6">
    <source>
        <dbReference type="ARBA" id="ARBA00022781"/>
    </source>
</evidence>
<keyword evidence="8" id="KW-0406">Ion transport</keyword>
<dbReference type="GO" id="GO:0015252">
    <property type="term" value="F:proton channel activity"/>
    <property type="evidence" value="ECO:0007669"/>
    <property type="project" value="InterPro"/>
</dbReference>
<keyword evidence="9 11" id="KW-0472">Membrane</keyword>
<dbReference type="InterPro" id="IPR004878">
    <property type="entry name" value="Otopetrin"/>
</dbReference>
<proteinExistence type="inferred from homology"/>
<feature type="transmembrane region" description="Helical" evidence="11">
    <location>
        <begin position="111"/>
        <end position="134"/>
    </location>
</feature>
<feature type="transmembrane region" description="Helical" evidence="11">
    <location>
        <begin position="76"/>
        <end position="99"/>
    </location>
</feature>
<sequence>MEINKTEQGISTAYSQRSESADNFSQTGRGCAGQTSADNLFLRKNVSGSLASSMHSFDYEAVEEGPWFRQQKACEYLTSLLTLLYGLLVVTFALILEIFQKFGGDDWLAEMLFYVYMYGAGIAFFSYCYIFMLYPGWFNHLQHILQQAKLIPSQKISIIGSRSLAKLGTMHLVAVNLWLWCHNVLVKESAKAMKTAVDADEHQNTVRSTLVLS</sequence>
<keyword evidence="13" id="KW-1185">Reference proteome</keyword>
<evidence type="ECO:0000256" key="9">
    <source>
        <dbReference type="ARBA" id="ARBA00023136"/>
    </source>
</evidence>
<keyword evidence="5 11" id="KW-0812">Transmembrane</keyword>
<reference evidence="14" key="1">
    <citation type="submission" date="2016-06" db="UniProtKB">
        <authorList>
            <consortium name="WormBaseParasite"/>
        </authorList>
    </citation>
    <scope>IDENTIFICATION</scope>
</reference>
<dbReference type="GO" id="GO:0005886">
    <property type="term" value="C:plasma membrane"/>
    <property type="evidence" value="ECO:0007669"/>
    <property type="project" value="UniProtKB-SubCell"/>
</dbReference>
<accession>A0A183EDQ6</accession>
<protein>
    <submittedName>
        <fullName evidence="14">Transmembrane protein</fullName>
    </submittedName>
</protein>
<dbReference type="PANTHER" id="PTHR21522:SF43">
    <property type="entry name" value="OTOPETRIN-2"/>
    <property type="match status" value="1"/>
</dbReference>
<evidence type="ECO:0000313" key="14">
    <source>
        <dbReference type="WBParaSite" id="GPUH_0001912201-mRNA-1"/>
    </source>
</evidence>
<organism evidence="14">
    <name type="scientific">Gongylonema pulchrum</name>
    <dbReference type="NCBI Taxonomy" id="637853"/>
    <lineage>
        <taxon>Eukaryota</taxon>
        <taxon>Metazoa</taxon>
        <taxon>Ecdysozoa</taxon>
        <taxon>Nematoda</taxon>
        <taxon>Chromadorea</taxon>
        <taxon>Rhabditida</taxon>
        <taxon>Spirurina</taxon>
        <taxon>Spiruromorpha</taxon>
        <taxon>Spiruroidea</taxon>
        <taxon>Gongylonematidae</taxon>
        <taxon>Gongylonema</taxon>
    </lineage>
</organism>
<dbReference type="PANTHER" id="PTHR21522">
    <property type="entry name" value="PROTON CHANNEL OTOP"/>
    <property type="match status" value="1"/>
</dbReference>
<name>A0A183EDQ6_9BILA</name>
<evidence type="ECO:0000313" key="13">
    <source>
        <dbReference type="Proteomes" id="UP000271098"/>
    </source>
</evidence>
<keyword evidence="7 11" id="KW-1133">Transmembrane helix</keyword>
<evidence type="ECO:0000256" key="5">
    <source>
        <dbReference type="ARBA" id="ARBA00022692"/>
    </source>
</evidence>
<evidence type="ECO:0000256" key="10">
    <source>
        <dbReference type="ARBA" id="ARBA00023303"/>
    </source>
</evidence>
<dbReference type="WBParaSite" id="GPUH_0001912201-mRNA-1">
    <property type="protein sequence ID" value="GPUH_0001912201-mRNA-1"/>
    <property type="gene ID" value="GPUH_0001912201"/>
</dbReference>
<gene>
    <name evidence="12" type="ORF">GPUH_LOCUS19095</name>
</gene>
<dbReference type="Proteomes" id="UP000271098">
    <property type="component" value="Unassembled WGS sequence"/>
</dbReference>
<dbReference type="EMBL" id="UYRT01087903">
    <property type="protein sequence ID" value="VDN33135.1"/>
    <property type="molecule type" value="Genomic_DNA"/>
</dbReference>
<dbReference type="AlphaFoldDB" id="A0A183EDQ6"/>
<dbReference type="Pfam" id="PF03189">
    <property type="entry name" value="Otopetrin"/>
    <property type="match status" value="1"/>
</dbReference>
<keyword evidence="3" id="KW-0813">Transport</keyword>
<evidence type="ECO:0000256" key="3">
    <source>
        <dbReference type="ARBA" id="ARBA00022448"/>
    </source>
</evidence>
<dbReference type="OrthoDB" id="6429739at2759"/>
<evidence type="ECO:0000313" key="12">
    <source>
        <dbReference type="EMBL" id="VDN33135.1"/>
    </source>
</evidence>
<evidence type="ECO:0000256" key="7">
    <source>
        <dbReference type="ARBA" id="ARBA00022989"/>
    </source>
</evidence>
<keyword evidence="10" id="KW-0407">Ion channel</keyword>
<reference evidence="12 13" key="2">
    <citation type="submission" date="2018-11" db="EMBL/GenBank/DDBJ databases">
        <authorList>
            <consortium name="Pathogen Informatics"/>
        </authorList>
    </citation>
    <scope>NUCLEOTIDE SEQUENCE [LARGE SCALE GENOMIC DNA]</scope>
</reference>
<comment type="similarity">
    <text evidence="2">Belongs to the otopetrin family.</text>
</comment>
<evidence type="ECO:0000256" key="2">
    <source>
        <dbReference type="ARBA" id="ARBA00006513"/>
    </source>
</evidence>
<evidence type="ECO:0000256" key="8">
    <source>
        <dbReference type="ARBA" id="ARBA00023065"/>
    </source>
</evidence>
<keyword evidence="6" id="KW-0375">Hydrogen ion transport</keyword>
<evidence type="ECO:0000256" key="11">
    <source>
        <dbReference type="SAM" id="Phobius"/>
    </source>
</evidence>
<evidence type="ECO:0000256" key="1">
    <source>
        <dbReference type="ARBA" id="ARBA00004651"/>
    </source>
</evidence>
<evidence type="ECO:0000256" key="4">
    <source>
        <dbReference type="ARBA" id="ARBA00022475"/>
    </source>
</evidence>